<dbReference type="InterPro" id="IPR050492">
    <property type="entry name" value="Bact_metal-bind_prot9"/>
</dbReference>
<dbReference type="GO" id="GO:0030001">
    <property type="term" value="P:metal ion transport"/>
    <property type="evidence" value="ECO:0007669"/>
    <property type="project" value="InterPro"/>
</dbReference>
<dbReference type="PRINTS" id="PR00690">
    <property type="entry name" value="ADHESNFAMILY"/>
</dbReference>
<dbReference type="GO" id="GO:0007155">
    <property type="term" value="P:cell adhesion"/>
    <property type="evidence" value="ECO:0007669"/>
    <property type="project" value="InterPro"/>
</dbReference>
<evidence type="ECO:0000313" key="8">
    <source>
        <dbReference type="Proteomes" id="UP000002735"/>
    </source>
</evidence>
<keyword evidence="4" id="KW-0479">Metal-binding</keyword>
<dbReference type="CDD" id="cd01137">
    <property type="entry name" value="PsaA"/>
    <property type="match status" value="1"/>
</dbReference>
<evidence type="ECO:0000313" key="7">
    <source>
        <dbReference type="EMBL" id="ACT07433.1"/>
    </source>
</evidence>
<dbReference type="InterPro" id="IPR006128">
    <property type="entry name" value="Lipoprotein_PsaA-like"/>
</dbReference>
<comment type="similarity">
    <text evidence="2 6">Belongs to the bacterial solute-binding protein 9 family.</text>
</comment>
<evidence type="ECO:0000256" key="4">
    <source>
        <dbReference type="ARBA" id="ARBA00022723"/>
    </source>
</evidence>
<dbReference type="AlphaFoldDB" id="C6CM47"/>
<evidence type="ECO:0000256" key="1">
    <source>
        <dbReference type="ARBA" id="ARBA00004196"/>
    </source>
</evidence>
<dbReference type="PRINTS" id="PR00691">
    <property type="entry name" value="ADHESINB"/>
</dbReference>
<gene>
    <name evidence="7" type="ordered locus">Dd1591_2600</name>
</gene>
<evidence type="ECO:0000256" key="5">
    <source>
        <dbReference type="ARBA" id="ARBA00022729"/>
    </source>
</evidence>
<keyword evidence="5" id="KW-0732">Signal</keyword>
<accession>C6CM47</accession>
<dbReference type="Proteomes" id="UP000002735">
    <property type="component" value="Chromosome"/>
</dbReference>
<dbReference type="HOGENOM" id="CLU_016838_1_1_6"/>
<dbReference type="SUPFAM" id="SSF53807">
    <property type="entry name" value="Helical backbone' metal receptor"/>
    <property type="match status" value="1"/>
</dbReference>
<evidence type="ECO:0000256" key="6">
    <source>
        <dbReference type="RuleBase" id="RU003512"/>
    </source>
</evidence>
<evidence type="ECO:0000256" key="2">
    <source>
        <dbReference type="ARBA" id="ARBA00011028"/>
    </source>
</evidence>
<organism evidence="7 8">
    <name type="scientific">Dickeya chrysanthemi (strain Ech1591)</name>
    <name type="common">Dickeya zeae (strain Ech1591)</name>
    <dbReference type="NCBI Taxonomy" id="561229"/>
    <lineage>
        <taxon>Bacteria</taxon>
        <taxon>Pseudomonadati</taxon>
        <taxon>Pseudomonadota</taxon>
        <taxon>Gammaproteobacteria</taxon>
        <taxon>Enterobacterales</taxon>
        <taxon>Pectobacteriaceae</taxon>
        <taxon>Dickeya</taxon>
    </lineage>
</organism>
<dbReference type="eggNOG" id="COG0803">
    <property type="taxonomic scope" value="Bacteria"/>
</dbReference>
<keyword evidence="3 6" id="KW-0813">Transport</keyword>
<sequence precursor="true">MFTAFQGSLKTMRKTRLSFPLSFSGAALFAALLASLFAFSLPATAKLKVVTTFTIIQDIAQHVAGDAATVESITKPGAEIHDYQPTPRDIAKTQSANLILWNGLNLERWFGRFFENIQGVPSVVVSEGVTPIAINEGPYNGNPNPHAWMSPNNALIYIENIRAALVKYDPDNAETYNRNAKNYAAQIMALDQPLRARLNNIPAEHRWLVTSEGAFSYLARDYGLKELYLWPINADEQGTPQQVRHVIDAVRRHQIPVVFSESTVSDKPARQIGKETGARYGGVLYVDSLSTKDGPVPDYISLLNTTVDTIAKGFNQ</sequence>
<dbReference type="InterPro" id="IPR006127">
    <property type="entry name" value="ZnuA-like"/>
</dbReference>
<evidence type="ECO:0000256" key="3">
    <source>
        <dbReference type="ARBA" id="ARBA00022448"/>
    </source>
</evidence>
<dbReference type="PANTHER" id="PTHR42953:SF1">
    <property type="entry name" value="METAL-BINDING PROTEIN HI_0362-RELATED"/>
    <property type="match status" value="1"/>
</dbReference>
<dbReference type="Gene3D" id="3.40.50.1980">
    <property type="entry name" value="Nitrogenase molybdenum iron protein domain"/>
    <property type="match status" value="2"/>
</dbReference>
<dbReference type="KEGG" id="dze:Dd1591_2600"/>
<dbReference type="GO" id="GO:0030313">
    <property type="term" value="C:cell envelope"/>
    <property type="evidence" value="ECO:0007669"/>
    <property type="project" value="UniProtKB-SubCell"/>
</dbReference>
<dbReference type="Pfam" id="PF01297">
    <property type="entry name" value="ZnuA"/>
    <property type="match status" value="1"/>
</dbReference>
<dbReference type="GO" id="GO:0046872">
    <property type="term" value="F:metal ion binding"/>
    <property type="evidence" value="ECO:0007669"/>
    <property type="project" value="UniProtKB-KW"/>
</dbReference>
<reference evidence="7 8" key="1">
    <citation type="submission" date="2009-06" db="EMBL/GenBank/DDBJ databases">
        <title>Complete sequence of Dickeya zeae Ech1591.</title>
        <authorList>
            <consortium name="US DOE Joint Genome Institute"/>
            <person name="Lucas S."/>
            <person name="Copeland A."/>
            <person name="Lapidus A."/>
            <person name="Glavina del Rio T."/>
            <person name="Tice H."/>
            <person name="Bruce D."/>
            <person name="Goodwin L."/>
            <person name="Pitluck S."/>
            <person name="Chertkov O."/>
            <person name="Brettin T."/>
            <person name="Detter J.C."/>
            <person name="Han C."/>
            <person name="Larimer F."/>
            <person name="Land M."/>
            <person name="Hauser L."/>
            <person name="Kyrpides N."/>
            <person name="Ovchinnikova G."/>
            <person name="Balakrishnan V."/>
            <person name="Glasner J."/>
            <person name="Perna N.T."/>
        </authorList>
    </citation>
    <scope>NUCLEOTIDE SEQUENCE [LARGE SCALE GENOMIC DNA]</scope>
    <source>
        <strain evidence="7 8">Ech1591</strain>
    </source>
</reference>
<dbReference type="PANTHER" id="PTHR42953">
    <property type="entry name" value="HIGH-AFFINITY ZINC UPTAKE SYSTEM PROTEIN ZNUA-RELATED"/>
    <property type="match status" value="1"/>
</dbReference>
<name>C6CM47_DICC1</name>
<dbReference type="STRING" id="561229.Dd1591_2600"/>
<dbReference type="InterPro" id="IPR006129">
    <property type="entry name" value="AdhesinB"/>
</dbReference>
<protein>
    <submittedName>
        <fullName evidence="7">Periplasmic solute binding protein</fullName>
    </submittedName>
</protein>
<comment type="subcellular location">
    <subcellularLocation>
        <location evidence="1">Cell envelope</location>
    </subcellularLocation>
</comment>
<proteinExistence type="inferred from homology"/>
<dbReference type="EMBL" id="CP001655">
    <property type="protein sequence ID" value="ACT07433.1"/>
    <property type="molecule type" value="Genomic_DNA"/>
</dbReference>